<keyword evidence="4" id="KW-1162">Viral penetration into host cytoplasm</keyword>
<dbReference type="InterPro" id="IPR003383">
    <property type="entry name" value="Circovirus_capsid"/>
</dbReference>
<dbReference type="GO" id="GO:0075509">
    <property type="term" value="P:endocytosis involved in viral entry into host cell"/>
    <property type="evidence" value="ECO:0007669"/>
    <property type="project" value="UniProtKB-KW"/>
</dbReference>
<dbReference type="EMBL" id="MW182781">
    <property type="protein sequence ID" value="QTE03422.1"/>
    <property type="molecule type" value="Genomic_DNA"/>
</dbReference>
<accession>A0A8A4XC65</accession>
<sequence>MAYKRKRRYTRRKSYRRKTPRRYKRSYRRVRRSRTKYYHFKRAAQVSVVTTVATFDFIGAAFFRLSDVFGASEFTGLFDSYKINCVVLKIIPDQGPKLDGAWTVRTPPIMYNPQFHWALDYNDNTPVNTNVLVEYQTYKTTPFTRPITIKLYPRSSSPVYNNAVTTGYAISPRGQWIDISSPNVGHYAMKFAVDNMNHSQSQIVNFKIRPIYYLSFKGVK</sequence>
<keyword evidence="2" id="KW-0946">Virion</keyword>
<dbReference type="InterPro" id="IPR038652">
    <property type="entry name" value="Circovirus_capsid_sf"/>
</dbReference>
<comment type="similarity">
    <text evidence="1">Belongs to the circoviridae capsid protein family.</text>
</comment>
<evidence type="ECO:0000256" key="1">
    <source>
        <dbReference type="ARBA" id="ARBA00010301"/>
    </source>
</evidence>
<evidence type="ECO:0000256" key="6">
    <source>
        <dbReference type="ARBA" id="ARBA00022890"/>
    </source>
</evidence>
<keyword evidence="5" id="KW-1160">Virus entry into host cell</keyword>
<proteinExistence type="inferred from homology"/>
<keyword evidence="3" id="KW-1163">Viral penetration into host nucleus</keyword>
<dbReference type="GO" id="GO:0019069">
    <property type="term" value="P:viral capsid assembly"/>
    <property type="evidence" value="ECO:0007669"/>
    <property type="project" value="InterPro"/>
</dbReference>
<comment type="subunit">
    <text evidence="7">Homomultimer. Assembles in the nucleus, presumably in an immature form, then migrates to the cytoplasm once assembled as mature virion. Interacts with Rep; this interaction relocates Rep into the nucleus.</text>
</comment>
<keyword evidence="5" id="KW-1161">Viral attachment to host cell</keyword>
<keyword evidence="2" id="KW-1140">T=1 icosahedral capsid protein</keyword>
<evidence type="ECO:0000256" key="8">
    <source>
        <dbReference type="SAM" id="MobiDB-lite"/>
    </source>
</evidence>
<organism evidence="9">
    <name type="scientific">Phoenicopteridae CRESS-DNA-virus sp</name>
    <dbReference type="NCBI Taxonomy" id="2815051"/>
    <lineage>
        <taxon>Viruses</taxon>
        <taxon>Monodnaviria</taxon>
        <taxon>Shotokuvirae</taxon>
        <taxon>Cressdnaviricota</taxon>
    </lineage>
</organism>
<name>A0A8A4XC65_9VIRU</name>
<keyword evidence="6" id="KW-1164">Virus endocytosis by host</keyword>
<dbReference type="GO" id="GO:0019062">
    <property type="term" value="P:virion attachment to host cell"/>
    <property type="evidence" value="ECO:0007669"/>
    <property type="project" value="UniProtKB-KW"/>
</dbReference>
<reference evidence="9" key="1">
    <citation type="submission" date="2020-10" db="EMBL/GenBank/DDBJ databases">
        <title>CRESS DNA virus dark matter in the feces of wild birds.</title>
        <authorList>
            <person name="Yang S."/>
            <person name="Zhang W."/>
        </authorList>
    </citation>
    <scope>NUCLEOTIDE SEQUENCE</scope>
    <source>
        <strain evidence="9">Fmg67cir56</strain>
    </source>
</reference>
<dbReference type="Gene3D" id="2.60.120.950">
    <property type="entry name" value="Circovirus capsid protein"/>
    <property type="match status" value="1"/>
</dbReference>
<protein>
    <submittedName>
        <fullName evidence="9">Capsid protein</fullName>
    </submittedName>
</protein>
<keyword evidence="5" id="KW-0945">Host-virus interaction</keyword>
<evidence type="ECO:0000313" key="9">
    <source>
        <dbReference type="EMBL" id="QTE03422.1"/>
    </source>
</evidence>
<dbReference type="GO" id="GO:0075732">
    <property type="term" value="P:viral penetration into host nucleus"/>
    <property type="evidence" value="ECO:0007669"/>
    <property type="project" value="UniProtKB-KW"/>
</dbReference>
<evidence type="ECO:0000256" key="5">
    <source>
        <dbReference type="ARBA" id="ARBA00022804"/>
    </source>
</evidence>
<evidence type="ECO:0000256" key="7">
    <source>
        <dbReference type="ARBA" id="ARBA00046863"/>
    </source>
</evidence>
<dbReference type="Pfam" id="PF02443">
    <property type="entry name" value="Circo_capsid"/>
    <property type="match status" value="1"/>
</dbReference>
<evidence type="ECO:0000256" key="2">
    <source>
        <dbReference type="ARBA" id="ARBA00022431"/>
    </source>
</evidence>
<feature type="region of interest" description="Disordered" evidence="8">
    <location>
        <begin position="1"/>
        <end position="23"/>
    </location>
</feature>
<evidence type="ECO:0000256" key="3">
    <source>
        <dbReference type="ARBA" id="ARBA00022524"/>
    </source>
</evidence>
<dbReference type="GO" id="GO:0043657">
    <property type="term" value="C:host cell"/>
    <property type="evidence" value="ECO:0007669"/>
    <property type="project" value="GOC"/>
</dbReference>
<keyword evidence="2" id="KW-0167">Capsid protein</keyword>
<dbReference type="GO" id="GO:0039615">
    <property type="term" value="C:T=1 icosahedral viral capsid"/>
    <property type="evidence" value="ECO:0007669"/>
    <property type="project" value="UniProtKB-KW"/>
</dbReference>
<evidence type="ECO:0000256" key="4">
    <source>
        <dbReference type="ARBA" id="ARBA00022595"/>
    </source>
</evidence>